<comment type="caution">
    <text evidence="4">The sequence shown here is derived from an EMBL/GenBank/DDBJ whole genome shotgun (WGS) entry which is preliminary data.</text>
</comment>
<dbReference type="InterPro" id="IPR032378">
    <property type="entry name" value="ZC3H15/TMA46_C"/>
</dbReference>
<proteinExistence type="predicted"/>
<dbReference type="InterPro" id="IPR016135">
    <property type="entry name" value="UBQ-conjugating_enzyme/RWD"/>
</dbReference>
<dbReference type="InterPro" id="IPR006575">
    <property type="entry name" value="RWD_dom"/>
</dbReference>
<dbReference type="Gene3D" id="3.10.110.10">
    <property type="entry name" value="Ubiquitin Conjugating Enzyme"/>
    <property type="match status" value="1"/>
</dbReference>
<feature type="domain" description="RWD" evidence="3">
    <location>
        <begin position="12"/>
        <end position="124"/>
    </location>
</feature>
<dbReference type="EMBL" id="JANBUW010000022">
    <property type="protein sequence ID" value="KAJ2850853.1"/>
    <property type="molecule type" value="Genomic_DNA"/>
</dbReference>
<dbReference type="OrthoDB" id="277175at2759"/>
<dbReference type="PROSITE" id="PS50908">
    <property type="entry name" value="RWD"/>
    <property type="match status" value="1"/>
</dbReference>
<sequence length="230" mass="26328">MADEHYAEEQANEIEILQSIYPTELTQHSSNSFTIAILVDEEDVRHCTLNLTIEYTPKYPDEAPHFTIDLVDSPAETIDKLDAHLSPEDLQSLLEQTQAICEESLGMAMVFSMATHLKEIAAQRLVEITKELKRKEDARIQQEIEKEQEKFIGTLVTRQVFLEWRDRFDKEMAQKSEKDKDVASKRGPKVEGKLTGRQLFEQNKELASSDSKFFADDDVSVDARSYQSVA</sequence>
<organism evidence="4 5">
    <name type="scientific">Coemansia brasiliensis</name>
    <dbReference type="NCBI Taxonomy" id="2650707"/>
    <lineage>
        <taxon>Eukaryota</taxon>
        <taxon>Fungi</taxon>
        <taxon>Fungi incertae sedis</taxon>
        <taxon>Zoopagomycota</taxon>
        <taxon>Kickxellomycotina</taxon>
        <taxon>Kickxellomycetes</taxon>
        <taxon>Kickxellales</taxon>
        <taxon>Kickxellaceae</taxon>
        <taxon>Coemansia</taxon>
    </lineage>
</organism>
<keyword evidence="5" id="KW-1185">Reference proteome</keyword>
<protein>
    <submittedName>
        <fullName evidence="4">Rwd domain-containing protein</fullName>
    </submittedName>
</protein>
<keyword evidence="1" id="KW-0175">Coiled coil</keyword>
<dbReference type="SUPFAM" id="SSF54495">
    <property type="entry name" value="UBC-like"/>
    <property type="match status" value="1"/>
</dbReference>
<dbReference type="PANTHER" id="PTHR12292">
    <property type="entry name" value="RWD DOMAIN-CONTAINING PROTEIN"/>
    <property type="match status" value="1"/>
</dbReference>
<dbReference type="InterPro" id="IPR040213">
    <property type="entry name" value="GIR2-like"/>
</dbReference>
<dbReference type="Pfam" id="PF16543">
    <property type="entry name" value="DFRP_C"/>
    <property type="match status" value="1"/>
</dbReference>
<dbReference type="Pfam" id="PF05773">
    <property type="entry name" value="RWD"/>
    <property type="match status" value="1"/>
</dbReference>
<gene>
    <name evidence="4" type="primary">GIR2</name>
    <name evidence="4" type="ORF">IWW36_001577</name>
</gene>
<name>A0A9W8IDM5_9FUNG</name>
<evidence type="ECO:0000256" key="1">
    <source>
        <dbReference type="SAM" id="Coils"/>
    </source>
</evidence>
<dbReference type="SMART" id="SM00591">
    <property type="entry name" value="RWD"/>
    <property type="match status" value="1"/>
</dbReference>
<evidence type="ECO:0000259" key="3">
    <source>
        <dbReference type="PROSITE" id="PS50908"/>
    </source>
</evidence>
<feature type="region of interest" description="Disordered" evidence="2">
    <location>
        <begin position="173"/>
        <end position="194"/>
    </location>
</feature>
<accession>A0A9W8IDM5</accession>
<dbReference type="AlphaFoldDB" id="A0A9W8IDM5"/>
<evidence type="ECO:0000256" key="2">
    <source>
        <dbReference type="SAM" id="MobiDB-lite"/>
    </source>
</evidence>
<evidence type="ECO:0000313" key="5">
    <source>
        <dbReference type="Proteomes" id="UP001139887"/>
    </source>
</evidence>
<dbReference type="CDD" id="cd23823">
    <property type="entry name" value="RWD_GCN2"/>
    <property type="match status" value="1"/>
</dbReference>
<reference evidence="4" key="1">
    <citation type="submission" date="2022-07" db="EMBL/GenBank/DDBJ databases">
        <title>Phylogenomic reconstructions and comparative analyses of Kickxellomycotina fungi.</title>
        <authorList>
            <person name="Reynolds N.K."/>
            <person name="Stajich J.E."/>
            <person name="Barry K."/>
            <person name="Grigoriev I.V."/>
            <person name="Crous P."/>
            <person name="Smith M.E."/>
        </authorList>
    </citation>
    <scope>NUCLEOTIDE SEQUENCE</scope>
    <source>
        <strain evidence="4">NRRL 1566</strain>
    </source>
</reference>
<feature type="coiled-coil region" evidence="1">
    <location>
        <begin position="118"/>
        <end position="150"/>
    </location>
</feature>
<dbReference type="Proteomes" id="UP001139887">
    <property type="component" value="Unassembled WGS sequence"/>
</dbReference>
<evidence type="ECO:0000313" key="4">
    <source>
        <dbReference type="EMBL" id="KAJ2850853.1"/>
    </source>
</evidence>